<dbReference type="PROSITE" id="PS50043">
    <property type="entry name" value="HTH_LUXR_2"/>
    <property type="match status" value="1"/>
</dbReference>
<dbReference type="Pfam" id="PF00196">
    <property type="entry name" value="GerE"/>
    <property type="match status" value="1"/>
</dbReference>
<dbReference type="EMBL" id="QICL01000008">
    <property type="protein sequence ID" value="PXV65007.1"/>
    <property type="molecule type" value="Genomic_DNA"/>
</dbReference>
<dbReference type="SMART" id="SM00421">
    <property type="entry name" value="HTH_LUXR"/>
    <property type="match status" value="1"/>
</dbReference>
<feature type="modified residue" description="4-aspartylphosphate" evidence="3">
    <location>
        <position position="57"/>
    </location>
</feature>
<dbReference type="InterPro" id="IPR011006">
    <property type="entry name" value="CheY-like_superfamily"/>
</dbReference>
<evidence type="ECO:0000259" key="5">
    <source>
        <dbReference type="PROSITE" id="PS50110"/>
    </source>
</evidence>
<dbReference type="InterPro" id="IPR016032">
    <property type="entry name" value="Sig_transdc_resp-reg_C-effctor"/>
</dbReference>
<keyword evidence="7" id="KW-1185">Reference proteome</keyword>
<comment type="caution">
    <text evidence="6">The sequence shown here is derived from an EMBL/GenBank/DDBJ whole genome shotgun (WGS) entry which is preliminary data.</text>
</comment>
<evidence type="ECO:0000256" key="1">
    <source>
        <dbReference type="ARBA" id="ARBA00022553"/>
    </source>
</evidence>
<dbReference type="OrthoDB" id="9797341at2"/>
<dbReference type="InterPro" id="IPR051015">
    <property type="entry name" value="EvgA-like"/>
</dbReference>
<dbReference type="PROSITE" id="PS50110">
    <property type="entry name" value="RESPONSE_REGULATORY"/>
    <property type="match status" value="1"/>
</dbReference>
<dbReference type="RefSeq" id="WP_110310287.1">
    <property type="nucleotide sequence ID" value="NZ_QICL01000008.1"/>
</dbReference>
<dbReference type="SUPFAM" id="SSF52172">
    <property type="entry name" value="CheY-like"/>
    <property type="match status" value="1"/>
</dbReference>
<dbReference type="GO" id="GO:0003677">
    <property type="term" value="F:DNA binding"/>
    <property type="evidence" value="ECO:0007669"/>
    <property type="project" value="UniProtKB-KW"/>
</dbReference>
<evidence type="ECO:0000256" key="3">
    <source>
        <dbReference type="PROSITE-ProRule" id="PRU00169"/>
    </source>
</evidence>
<feature type="domain" description="HTH luxR-type" evidence="4">
    <location>
        <begin position="146"/>
        <end position="212"/>
    </location>
</feature>
<dbReference type="CDD" id="cd06170">
    <property type="entry name" value="LuxR_C_like"/>
    <property type="match status" value="1"/>
</dbReference>
<evidence type="ECO:0000313" key="7">
    <source>
        <dbReference type="Proteomes" id="UP000247973"/>
    </source>
</evidence>
<dbReference type="Proteomes" id="UP000247973">
    <property type="component" value="Unassembled WGS sequence"/>
</dbReference>
<dbReference type="Gene3D" id="3.40.50.2300">
    <property type="match status" value="1"/>
</dbReference>
<dbReference type="Gene3D" id="1.10.10.10">
    <property type="entry name" value="Winged helix-like DNA-binding domain superfamily/Winged helix DNA-binding domain"/>
    <property type="match status" value="1"/>
</dbReference>
<dbReference type="InterPro" id="IPR058245">
    <property type="entry name" value="NreC/VraR/RcsB-like_REC"/>
</dbReference>
<evidence type="ECO:0000259" key="4">
    <source>
        <dbReference type="PROSITE" id="PS50043"/>
    </source>
</evidence>
<dbReference type="Pfam" id="PF00072">
    <property type="entry name" value="Response_reg"/>
    <property type="match status" value="1"/>
</dbReference>
<dbReference type="CDD" id="cd17535">
    <property type="entry name" value="REC_NarL-like"/>
    <property type="match status" value="1"/>
</dbReference>
<dbReference type="PRINTS" id="PR00038">
    <property type="entry name" value="HTHLUXR"/>
</dbReference>
<dbReference type="PANTHER" id="PTHR45566:SF1">
    <property type="entry name" value="HTH-TYPE TRANSCRIPTIONAL REGULATOR YHJB-RELATED"/>
    <property type="match status" value="1"/>
</dbReference>
<evidence type="ECO:0000313" key="6">
    <source>
        <dbReference type="EMBL" id="PXV65007.1"/>
    </source>
</evidence>
<protein>
    <submittedName>
        <fullName evidence="6">DNA-binding NarL/FixJ family response regulator</fullName>
    </submittedName>
</protein>
<keyword evidence="1 3" id="KW-0597">Phosphoprotein</keyword>
<sequence>MNQPIKILIADDHEAIIYFVSKYISQSIANVEVSDFKDGESVIKDIDKHHYDIYILDIQFRDMLGFELIKCIRKVYKNAKIIVFTMHNEMWFINELKHMAVNGIILKSSPIECLKDAIIEVYNGGKYYCGHYTELNNPYNLNNPDADLLLENFSKKDLEVLQFIAEGYTTKEIALKMGWSEETVKSYRKNRLLKGFNVKNPASLVARAALQKYIRKIKPKGND</sequence>
<proteinExistence type="predicted"/>
<accession>A0A2V3PS61</accession>
<dbReference type="GO" id="GO:0000160">
    <property type="term" value="P:phosphorelay signal transduction system"/>
    <property type="evidence" value="ECO:0007669"/>
    <property type="project" value="InterPro"/>
</dbReference>
<evidence type="ECO:0000256" key="2">
    <source>
        <dbReference type="ARBA" id="ARBA00023125"/>
    </source>
</evidence>
<dbReference type="GO" id="GO:0006355">
    <property type="term" value="P:regulation of DNA-templated transcription"/>
    <property type="evidence" value="ECO:0007669"/>
    <property type="project" value="InterPro"/>
</dbReference>
<feature type="domain" description="Response regulatory" evidence="5">
    <location>
        <begin position="6"/>
        <end position="122"/>
    </location>
</feature>
<name>A0A2V3PS61_9BACT</name>
<dbReference type="InterPro" id="IPR000792">
    <property type="entry name" value="Tscrpt_reg_LuxR_C"/>
</dbReference>
<organism evidence="6 7">
    <name type="scientific">Dysgonomonas alginatilytica</name>
    <dbReference type="NCBI Taxonomy" id="1605892"/>
    <lineage>
        <taxon>Bacteria</taxon>
        <taxon>Pseudomonadati</taxon>
        <taxon>Bacteroidota</taxon>
        <taxon>Bacteroidia</taxon>
        <taxon>Bacteroidales</taxon>
        <taxon>Dysgonomonadaceae</taxon>
        <taxon>Dysgonomonas</taxon>
    </lineage>
</organism>
<dbReference type="PANTHER" id="PTHR45566">
    <property type="entry name" value="HTH-TYPE TRANSCRIPTIONAL REGULATOR YHJB-RELATED"/>
    <property type="match status" value="1"/>
</dbReference>
<dbReference type="InterPro" id="IPR036388">
    <property type="entry name" value="WH-like_DNA-bd_sf"/>
</dbReference>
<dbReference type="AlphaFoldDB" id="A0A2V3PS61"/>
<reference evidence="6 7" key="1">
    <citation type="submission" date="2018-03" db="EMBL/GenBank/DDBJ databases">
        <title>Genomic Encyclopedia of Archaeal and Bacterial Type Strains, Phase II (KMG-II): from individual species to whole genera.</title>
        <authorList>
            <person name="Goeker M."/>
        </authorList>
    </citation>
    <scope>NUCLEOTIDE SEQUENCE [LARGE SCALE GENOMIC DNA]</scope>
    <source>
        <strain evidence="6 7">DSM 100214</strain>
    </source>
</reference>
<gene>
    <name evidence="6" type="ORF">CLV62_1085</name>
</gene>
<dbReference type="SUPFAM" id="SSF46894">
    <property type="entry name" value="C-terminal effector domain of the bipartite response regulators"/>
    <property type="match status" value="1"/>
</dbReference>
<keyword evidence="2 6" id="KW-0238">DNA-binding</keyword>
<dbReference type="InterPro" id="IPR001789">
    <property type="entry name" value="Sig_transdc_resp-reg_receiver"/>
</dbReference>
<dbReference type="SMART" id="SM00448">
    <property type="entry name" value="REC"/>
    <property type="match status" value="1"/>
</dbReference>